<accession>A0A7L5ADX2</accession>
<dbReference type="KEGG" id="mant:BHD05_00775"/>
<evidence type="ECO:0000313" key="2">
    <source>
        <dbReference type="EMBL" id="QHO68390.1"/>
    </source>
</evidence>
<evidence type="ECO:0000259" key="1">
    <source>
        <dbReference type="Pfam" id="PF25355"/>
    </source>
</evidence>
<dbReference type="EMBL" id="CP017146">
    <property type="protein sequence ID" value="QHO68390.1"/>
    <property type="molecule type" value="Genomic_DNA"/>
</dbReference>
<feature type="domain" description="DUF7882" evidence="1">
    <location>
        <begin position="1"/>
        <end position="97"/>
    </location>
</feature>
<dbReference type="GO" id="GO:0016874">
    <property type="term" value="F:ligase activity"/>
    <property type="evidence" value="ECO:0007669"/>
    <property type="project" value="UniProtKB-KW"/>
</dbReference>
<organism evidence="2 3">
    <name type="scientific">Marisediminicola antarctica</name>
    <dbReference type="NCBI Taxonomy" id="674079"/>
    <lineage>
        <taxon>Bacteria</taxon>
        <taxon>Bacillati</taxon>
        <taxon>Actinomycetota</taxon>
        <taxon>Actinomycetes</taxon>
        <taxon>Micrococcales</taxon>
        <taxon>Microbacteriaceae</taxon>
        <taxon>Marisediminicola</taxon>
    </lineage>
</organism>
<sequence length="108" mass="12160">MGKLLYGSSSMDVEFDDRALMHLQIVISAKLRRQECFVFSWRDAFDVGDGRSSIWMHSSIPLYFRYFGSRIPAINREWIEALTVSANSPGGLHFSDEPGVNPTAHGAH</sequence>
<dbReference type="AlphaFoldDB" id="A0A7L5ADX2"/>
<dbReference type="RefSeq" id="WP_161884745.1">
    <property type="nucleotide sequence ID" value="NZ_CP017146.1"/>
</dbReference>
<name>A0A7L5ADX2_9MICO</name>
<dbReference type="OrthoDB" id="5123855at2"/>
<protein>
    <submittedName>
        <fullName evidence="2">ATP-dependent DNA ligase</fullName>
    </submittedName>
</protein>
<reference evidence="2 3" key="1">
    <citation type="submission" date="2016-09" db="EMBL/GenBank/DDBJ databases">
        <title>Complete genome sequence of microbes from the polar regions.</title>
        <authorList>
            <person name="Liao L."/>
            <person name="Chen B."/>
        </authorList>
    </citation>
    <scope>NUCLEOTIDE SEQUENCE [LARGE SCALE GENOMIC DNA]</scope>
    <source>
        <strain evidence="2 3">ZS314</strain>
    </source>
</reference>
<dbReference type="Proteomes" id="UP000464507">
    <property type="component" value="Chromosome"/>
</dbReference>
<gene>
    <name evidence="2" type="ORF">BHD05_00775</name>
</gene>
<proteinExistence type="predicted"/>
<evidence type="ECO:0000313" key="3">
    <source>
        <dbReference type="Proteomes" id="UP000464507"/>
    </source>
</evidence>
<dbReference type="InterPro" id="IPR057204">
    <property type="entry name" value="DUF7882"/>
</dbReference>
<dbReference type="Pfam" id="PF25355">
    <property type="entry name" value="DUF7882"/>
    <property type="match status" value="1"/>
</dbReference>
<keyword evidence="2" id="KW-0436">Ligase</keyword>
<keyword evidence="3" id="KW-1185">Reference proteome</keyword>